<evidence type="ECO:0000313" key="3">
    <source>
        <dbReference type="Proteomes" id="UP001549146"/>
    </source>
</evidence>
<evidence type="ECO:0008006" key="4">
    <source>
        <dbReference type="Google" id="ProtNLM"/>
    </source>
</evidence>
<keyword evidence="1" id="KW-0812">Transmembrane</keyword>
<organism evidence="2 3">
    <name type="scientific">Moheibacter stercoris</name>
    <dbReference type="NCBI Taxonomy" id="1628251"/>
    <lineage>
        <taxon>Bacteria</taxon>
        <taxon>Pseudomonadati</taxon>
        <taxon>Bacteroidota</taxon>
        <taxon>Flavobacteriia</taxon>
        <taxon>Flavobacteriales</taxon>
        <taxon>Weeksellaceae</taxon>
        <taxon>Moheibacter</taxon>
    </lineage>
</organism>
<evidence type="ECO:0000256" key="1">
    <source>
        <dbReference type="SAM" id="Phobius"/>
    </source>
</evidence>
<name>A0ABV2LQ90_9FLAO</name>
<gene>
    <name evidence="2" type="ORF">ABID46_000283</name>
</gene>
<reference evidence="2 3" key="1">
    <citation type="submission" date="2024-06" db="EMBL/GenBank/DDBJ databases">
        <title>Genomic Encyclopedia of Type Strains, Phase IV (KMG-IV): sequencing the most valuable type-strain genomes for metagenomic binning, comparative biology and taxonomic classification.</title>
        <authorList>
            <person name="Goeker M."/>
        </authorList>
    </citation>
    <scope>NUCLEOTIDE SEQUENCE [LARGE SCALE GENOMIC DNA]</scope>
    <source>
        <strain evidence="2 3">DSM 29388</strain>
    </source>
</reference>
<keyword evidence="3" id="KW-1185">Reference proteome</keyword>
<feature type="transmembrane region" description="Helical" evidence="1">
    <location>
        <begin position="5"/>
        <end position="25"/>
    </location>
</feature>
<comment type="caution">
    <text evidence="2">The sequence shown here is derived from an EMBL/GenBank/DDBJ whole genome shotgun (WGS) entry which is preliminary data.</text>
</comment>
<keyword evidence="1" id="KW-1133">Transmembrane helix</keyword>
<proteinExistence type="predicted"/>
<accession>A0ABV2LQ90</accession>
<protein>
    <recommendedName>
        <fullName evidence="4">PEP-CTERM protein-sorting domain-containing protein</fullName>
    </recommendedName>
</protein>
<feature type="transmembrane region" description="Helical" evidence="1">
    <location>
        <begin position="37"/>
        <end position="58"/>
    </location>
</feature>
<evidence type="ECO:0000313" key="2">
    <source>
        <dbReference type="EMBL" id="MET3730731.1"/>
    </source>
</evidence>
<keyword evidence="1" id="KW-0472">Membrane</keyword>
<dbReference type="EMBL" id="JBEPMO010000001">
    <property type="protein sequence ID" value="MET3730731.1"/>
    <property type="molecule type" value="Genomic_DNA"/>
</dbReference>
<sequence>MKTFVYVALVIILGSFIYNIISFDFQLPFLGDENRPYLIGLCAGVCGLILCAIFLKYYRLKGNLENRSKPS</sequence>
<dbReference type="RefSeq" id="WP_354506397.1">
    <property type="nucleotide sequence ID" value="NZ_JBEPMO010000001.1"/>
</dbReference>
<dbReference type="Proteomes" id="UP001549146">
    <property type="component" value="Unassembled WGS sequence"/>
</dbReference>